<sequence length="291" mass="31829">MSFIPFSKPRPAREPTWRVMHSRQLPQVPNPDDRIVLYDAPPDAATLASIEDAHLWAPHGDPLRELPSLIAQLPSLVHLSIGPGAIAADILTALHADMLPASLRHLSIHPESGTYHWQGGPMPGLESLTVNATLRFDPEDFPALISLSTVPDRRGALLDHAMRLSLMELNLWTVPFDSSLFDRIAGLPLLALGLLAGRGMKTLSGIEQLSQLRSLRLKNQGMLQTIAPIAMLPDLERLDIQYCKRIEDIGVLDALPQLKELTLVGCGDVGLGQLEQALRARVPRANIAATR</sequence>
<dbReference type="SUPFAM" id="SSF52058">
    <property type="entry name" value="L domain-like"/>
    <property type="match status" value="1"/>
</dbReference>
<dbReference type="RefSeq" id="WP_175201198.1">
    <property type="nucleotide sequence ID" value="NZ_CADILH010000006.1"/>
</dbReference>
<dbReference type="AlphaFoldDB" id="A0A6S7F3X4"/>
<evidence type="ECO:0008006" key="3">
    <source>
        <dbReference type="Google" id="ProtNLM"/>
    </source>
</evidence>
<protein>
    <recommendedName>
        <fullName evidence="3">Leucine-rich repeat domain-containing protein</fullName>
    </recommendedName>
</protein>
<dbReference type="Gene3D" id="3.80.10.10">
    <property type="entry name" value="Ribonuclease Inhibitor"/>
    <property type="match status" value="1"/>
</dbReference>
<dbReference type="InterPro" id="IPR032675">
    <property type="entry name" value="LRR_dom_sf"/>
</dbReference>
<dbReference type="EMBL" id="CADILH010000006">
    <property type="protein sequence ID" value="CAB3934590.1"/>
    <property type="molecule type" value="Genomic_DNA"/>
</dbReference>
<proteinExistence type="predicted"/>
<accession>A0A6S7F3X4</accession>
<keyword evidence="2" id="KW-1185">Reference proteome</keyword>
<evidence type="ECO:0000313" key="1">
    <source>
        <dbReference type="EMBL" id="CAB3934590.1"/>
    </source>
</evidence>
<evidence type="ECO:0000313" key="2">
    <source>
        <dbReference type="Proteomes" id="UP000494183"/>
    </source>
</evidence>
<reference evidence="1 2" key="1">
    <citation type="submission" date="2020-04" db="EMBL/GenBank/DDBJ databases">
        <authorList>
            <person name="De Canck E."/>
        </authorList>
    </citation>
    <scope>NUCLEOTIDE SEQUENCE [LARGE SCALE GENOMIC DNA]</scope>
    <source>
        <strain evidence="1 2">LMG 6000</strain>
    </source>
</reference>
<name>A0A6S7F3X4_9BURK</name>
<dbReference type="Proteomes" id="UP000494183">
    <property type="component" value="Unassembled WGS sequence"/>
</dbReference>
<organism evidence="1 2">
    <name type="scientific">Achromobacter insolitus</name>
    <dbReference type="NCBI Taxonomy" id="217204"/>
    <lineage>
        <taxon>Bacteria</taxon>
        <taxon>Pseudomonadati</taxon>
        <taxon>Pseudomonadota</taxon>
        <taxon>Betaproteobacteria</taxon>
        <taxon>Burkholderiales</taxon>
        <taxon>Alcaligenaceae</taxon>
        <taxon>Achromobacter</taxon>
    </lineage>
</organism>
<gene>
    <name evidence="1" type="ORF">LMG6000_03827</name>
</gene>